<keyword evidence="3 5" id="KW-1133">Transmembrane helix</keyword>
<comment type="subcellular location">
    <subcellularLocation>
        <location evidence="1">Membrane</location>
        <topology evidence="1">Multi-pass membrane protein</topology>
    </subcellularLocation>
</comment>
<accession>A0ABW9J541</accession>
<reference evidence="6 7" key="1">
    <citation type="submission" date="2024-12" db="EMBL/GenBank/DDBJ databases">
        <authorList>
            <person name="Hu S."/>
        </authorList>
    </citation>
    <scope>NUCLEOTIDE SEQUENCE [LARGE SCALE GENOMIC DNA]</scope>
    <source>
        <strain evidence="6 7">THG-T11</strain>
    </source>
</reference>
<feature type="transmembrane region" description="Helical" evidence="5">
    <location>
        <begin position="105"/>
        <end position="123"/>
    </location>
</feature>
<evidence type="ECO:0000256" key="3">
    <source>
        <dbReference type="ARBA" id="ARBA00022989"/>
    </source>
</evidence>
<proteinExistence type="predicted"/>
<feature type="transmembrane region" description="Helical" evidence="5">
    <location>
        <begin position="80"/>
        <end position="99"/>
    </location>
</feature>
<gene>
    <name evidence="6" type="ORF">E6A44_001950</name>
</gene>
<dbReference type="Proteomes" id="UP001517247">
    <property type="component" value="Unassembled WGS sequence"/>
</dbReference>
<name>A0ABW9J541_9SPHI</name>
<keyword evidence="4 5" id="KW-0472">Membrane</keyword>
<dbReference type="Pfam" id="PF13564">
    <property type="entry name" value="DoxX_2"/>
    <property type="match status" value="1"/>
</dbReference>
<organism evidence="6 7">
    <name type="scientific">Pedobacter ureilyticus</name>
    <dbReference type="NCBI Taxonomy" id="1393051"/>
    <lineage>
        <taxon>Bacteria</taxon>
        <taxon>Pseudomonadati</taxon>
        <taxon>Bacteroidota</taxon>
        <taxon>Sphingobacteriia</taxon>
        <taxon>Sphingobacteriales</taxon>
        <taxon>Sphingobacteriaceae</taxon>
        <taxon>Pedobacter</taxon>
    </lineage>
</organism>
<dbReference type="InterPro" id="IPR032808">
    <property type="entry name" value="DoxX"/>
</dbReference>
<keyword evidence="2 5" id="KW-0812">Transmembrane</keyword>
<keyword evidence="7" id="KW-1185">Reference proteome</keyword>
<feature type="transmembrane region" description="Helical" evidence="5">
    <location>
        <begin position="53"/>
        <end position="73"/>
    </location>
</feature>
<evidence type="ECO:0000256" key="5">
    <source>
        <dbReference type="SAM" id="Phobius"/>
    </source>
</evidence>
<dbReference type="EMBL" id="SSHJ02000001">
    <property type="protein sequence ID" value="MFN0254316.1"/>
    <property type="molecule type" value="Genomic_DNA"/>
</dbReference>
<dbReference type="RefSeq" id="WP_138721480.1">
    <property type="nucleotide sequence ID" value="NZ_SSHJ02000001.1"/>
</dbReference>
<evidence type="ECO:0000256" key="2">
    <source>
        <dbReference type="ARBA" id="ARBA00022692"/>
    </source>
</evidence>
<evidence type="ECO:0000313" key="6">
    <source>
        <dbReference type="EMBL" id="MFN0254316.1"/>
    </source>
</evidence>
<evidence type="ECO:0000256" key="1">
    <source>
        <dbReference type="ARBA" id="ARBA00004141"/>
    </source>
</evidence>
<protein>
    <submittedName>
        <fullName evidence="6">DoxX family protein</fullName>
    </submittedName>
</protein>
<feature type="transmembrane region" description="Helical" evidence="5">
    <location>
        <begin position="12"/>
        <end position="33"/>
    </location>
</feature>
<sequence>MEKPLNNQSQKAIKVAYWVSTGLLALFILPGVFFMNSPEAQEGTKHLGIPTWLAMEIGIGHFIGGLILILPFIGKRIKEWAYVGIGIKYISAVIGHLAVDGVVATSFAPIVVFSLLLISYLTYHQLQKIKSNG</sequence>
<comment type="caution">
    <text evidence="6">The sequence shown here is derived from an EMBL/GenBank/DDBJ whole genome shotgun (WGS) entry which is preliminary data.</text>
</comment>
<evidence type="ECO:0000313" key="7">
    <source>
        <dbReference type="Proteomes" id="UP001517247"/>
    </source>
</evidence>
<evidence type="ECO:0000256" key="4">
    <source>
        <dbReference type="ARBA" id="ARBA00023136"/>
    </source>
</evidence>